<name>A0A832J881_9GAMM</name>
<dbReference type="InterPro" id="IPR032466">
    <property type="entry name" value="Metal_Hydrolase"/>
</dbReference>
<accession>A0A832J881</accession>
<sequence length="84" mass="9371">MTIQLIDSHCHLDRLDLNAVGGDMDHVIAQAKELGVKQMLCVAINLEHWPEMMEIVDAHDNIFASVGVHPNEDEGEDPTVERLV</sequence>
<dbReference type="GO" id="GO:0005829">
    <property type="term" value="C:cytosol"/>
    <property type="evidence" value="ECO:0007669"/>
    <property type="project" value="TreeGrafter"/>
</dbReference>
<protein>
    <recommendedName>
        <fullName evidence="4">Hydrolase TatD</fullName>
    </recommendedName>
</protein>
<feature type="non-terminal residue" evidence="3">
    <location>
        <position position="84"/>
    </location>
</feature>
<dbReference type="InterPro" id="IPR018228">
    <property type="entry name" value="DNase_TatD-rel_CS"/>
</dbReference>
<dbReference type="EMBL" id="DRNF01000425">
    <property type="protein sequence ID" value="HHJ81316.1"/>
    <property type="molecule type" value="Genomic_DNA"/>
</dbReference>
<dbReference type="Pfam" id="PF01026">
    <property type="entry name" value="TatD_DNase"/>
    <property type="match status" value="1"/>
</dbReference>
<reference evidence="3" key="1">
    <citation type="journal article" date="2020" name="mSystems">
        <title>Genome- and Community-Level Interaction Insights into Carbon Utilization and Element Cycling Functions of Hydrothermarchaeota in Hydrothermal Sediment.</title>
        <authorList>
            <person name="Zhou Z."/>
            <person name="Liu Y."/>
            <person name="Xu W."/>
            <person name="Pan J."/>
            <person name="Luo Z.H."/>
            <person name="Li M."/>
        </authorList>
    </citation>
    <scope>NUCLEOTIDE SEQUENCE [LARGE SCALE GENOMIC DNA]</scope>
    <source>
        <strain evidence="3">HyVt-505</strain>
    </source>
</reference>
<dbReference type="PROSITE" id="PS01137">
    <property type="entry name" value="TATD_1"/>
    <property type="match status" value="1"/>
</dbReference>
<comment type="similarity">
    <text evidence="1">Belongs to the metallo-dependent hydrolases superfamily. TatD-type hydrolase family.</text>
</comment>
<dbReference type="GO" id="GO:0016788">
    <property type="term" value="F:hydrolase activity, acting on ester bonds"/>
    <property type="evidence" value="ECO:0007669"/>
    <property type="project" value="InterPro"/>
</dbReference>
<dbReference type="PANTHER" id="PTHR46124:SF2">
    <property type="entry name" value="D-AMINOACYL-TRNA DEACYLASE"/>
    <property type="match status" value="1"/>
</dbReference>
<keyword evidence="2" id="KW-0378">Hydrolase</keyword>
<comment type="caution">
    <text evidence="3">The sequence shown here is derived from an EMBL/GenBank/DDBJ whole genome shotgun (WGS) entry which is preliminary data.</text>
</comment>
<evidence type="ECO:0000256" key="1">
    <source>
        <dbReference type="ARBA" id="ARBA00009275"/>
    </source>
</evidence>
<evidence type="ECO:0000313" key="3">
    <source>
        <dbReference type="EMBL" id="HHJ81316.1"/>
    </source>
</evidence>
<evidence type="ECO:0008006" key="4">
    <source>
        <dbReference type="Google" id="ProtNLM"/>
    </source>
</evidence>
<dbReference type="InterPro" id="IPR001130">
    <property type="entry name" value="TatD-like"/>
</dbReference>
<gene>
    <name evidence="3" type="ORF">ENJ65_06745</name>
</gene>
<organism evidence="3">
    <name type="scientific">Candidatus Tenderia electrophaga</name>
    <dbReference type="NCBI Taxonomy" id="1748243"/>
    <lineage>
        <taxon>Bacteria</taxon>
        <taxon>Pseudomonadati</taxon>
        <taxon>Pseudomonadota</taxon>
        <taxon>Gammaproteobacteria</taxon>
        <taxon>Candidatus Tenderiales</taxon>
        <taxon>Candidatus Tenderiaceae</taxon>
        <taxon>Candidatus Tenderia</taxon>
    </lineage>
</organism>
<dbReference type="SUPFAM" id="SSF51556">
    <property type="entry name" value="Metallo-dependent hydrolases"/>
    <property type="match status" value="1"/>
</dbReference>
<evidence type="ECO:0000256" key="2">
    <source>
        <dbReference type="ARBA" id="ARBA00022801"/>
    </source>
</evidence>
<proteinExistence type="inferred from homology"/>
<dbReference type="AlphaFoldDB" id="A0A832J881"/>
<dbReference type="Proteomes" id="UP000885832">
    <property type="component" value="Unassembled WGS sequence"/>
</dbReference>
<dbReference type="PANTHER" id="PTHR46124">
    <property type="entry name" value="D-AMINOACYL-TRNA DEACYLASE"/>
    <property type="match status" value="1"/>
</dbReference>
<dbReference type="Gene3D" id="3.20.20.140">
    <property type="entry name" value="Metal-dependent hydrolases"/>
    <property type="match status" value="1"/>
</dbReference>